<evidence type="ECO:0000313" key="2">
    <source>
        <dbReference type="Proteomes" id="UP000320300"/>
    </source>
</evidence>
<gene>
    <name evidence="1" type="ORF">SAMN06265348_12146</name>
</gene>
<sequence length="226" mass="25555">MMIFRRLLQFLILLQLPSLLLAQSNKVLLGNWKSHPIPTAQNAGFHKTDYHFVSLNGDAIVASKLVDSSQSKLPFKFSPSGFKEDMTMKGNKSVIEVRNGYLVGFDNGEFGASLYWFSRNGNQKYQISDHHVKQFYIAHDIIYAIEGIEHMGSDIGSLLLISMIDGQWRVTNSFKLPNDPKAIGIDSKNHVIVITSSAILSINEFAKITILNSFQNWRPQIYCVFQ</sequence>
<dbReference type="OrthoDB" id="2987994at2"/>
<dbReference type="AlphaFoldDB" id="A0A521FSW7"/>
<accession>A0A521FSW7</accession>
<reference evidence="1 2" key="1">
    <citation type="submission" date="2017-05" db="EMBL/GenBank/DDBJ databases">
        <authorList>
            <person name="Varghese N."/>
            <person name="Submissions S."/>
        </authorList>
    </citation>
    <scope>NUCLEOTIDE SEQUENCE [LARGE SCALE GENOMIC DNA]</scope>
    <source>
        <strain evidence="1 2">DSM 19036</strain>
    </source>
</reference>
<dbReference type="RefSeq" id="WP_142531276.1">
    <property type="nucleotide sequence ID" value="NZ_CBCSJO010000020.1"/>
</dbReference>
<evidence type="ECO:0000313" key="1">
    <source>
        <dbReference type="EMBL" id="SMO99278.1"/>
    </source>
</evidence>
<keyword evidence="2" id="KW-1185">Reference proteome</keyword>
<proteinExistence type="predicted"/>
<protein>
    <submittedName>
        <fullName evidence="1">Uncharacterized protein</fullName>
    </submittedName>
</protein>
<dbReference type="EMBL" id="FXTN01000021">
    <property type="protein sequence ID" value="SMO99278.1"/>
    <property type="molecule type" value="Genomic_DNA"/>
</dbReference>
<dbReference type="Proteomes" id="UP000320300">
    <property type="component" value="Unassembled WGS sequence"/>
</dbReference>
<name>A0A521FSW7_9SPHI</name>
<organism evidence="1 2">
    <name type="scientific">Pedobacter westerhofensis</name>
    <dbReference type="NCBI Taxonomy" id="425512"/>
    <lineage>
        <taxon>Bacteria</taxon>
        <taxon>Pseudomonadati</taxon>
        <taxon>Bacteroidota</taxon>
        <taxon>Sphingobacteriia</taxon>
        <taxon>Sphingobacteriales</taxon>
        <taxon>Sphingobacteriaceae</taxon>
        <taxon>Pedobacter</taxon>
    </lineage>
</organism>